<keyword evidence="2" id="KW-1185">Reference proteome</keyword>
<dbReference type="STRING" id="335541.Swol_1188"/>
<dbReference type="RefSeq" id="WP_011640600.1">
    <property type="nucleotide sequence ID" value="NC_008346.1"/>
</dbReference>
<dbReference type="KEGG" id="swo:Swol_1188"/>
<gene>
    <name evidence="1" type="ordered locus">Swol_1188</name>
</gene>
<reference evidence="2" key="1">
    <citation type="journal article" date="2010" name="Environ. Microbiol.">
        <title>The genome of Syntrophomonas wolfei: new insights into syntrophic metabolism and biohydrogen production.</title>
        <authorList>
            <person name="Sieber J.R."/>
            <person name="Sims D.R."/>
            <person name="Han C."/>
            <person name="Kim E."/>
            <person name="Lykidis A."/>
            <person name="Lapidus A.L."/>
            <person name="McDonnald E."/>
            <person name="Rohlin L."/>
            <person name="Culley D.E."/>
            <person name="Gunsalus R."/>
            <person name="McInerney M.J."/>
        </authorList>
    </citation>
    <scope>NUCLEOTIDE SEQUENCE [LARGE SCALE GENOMIC DNA]</scope>
    <source>
        <strain evidence="2">DSM 2245B / Goettingen</strain>
    </source>
</reference>
<dbReference type="Proteomes" id="UP000001968">
    <property type="component" value="Chromosome"/>
</dbReference>
<dbReference type="AlphaFoldDB" id="Q0AXQ7"/>
<dbReference type="HOGENOM" id="CLU_2276103_0_0_9"/>
<name>Q0AXQ7_SYNWW</name>
<sequence>MAHTGRFSSPSAENKEIAKEGLDLLGLRHMHIALIPSSVVERHFLEVGNPTEVLDEHNIRTLYNLNTKLMTCPLDTSAVLKQLVPVSTLNGTKEEERNACVR</sequence>
<proteinExistence type="predicted"/>
<organism evidence="1 2">
    <name type="scientific">Syntrophomonas wolfei subsp. wolfei (strain DSM 2245B / Goettingen)</name>
    <dbReference type="NCBI Taxonomy" id="335541"/>
    <lineage>
        <taxon>Bacteria</taxon>
        <taxon>Bacillati</taxon>
        <taxon>Bacillota</taxon>
        <taxon>Clostridia</taxon>
        <taxon>Eubacteriales</taxon>
        <taxon>Syntrophomonadaceae</taxon>
        <taxon>Syntrophomonas</taxon>
    </lineage>
</organism>
<accession>Q0AXQ7</accession>
<protein>
    <submittedName>
        <fullName evidence="1">Uncharacterized protein</fullName>
    </submittedName>
</protein>
<evidence type="ECO:0000313" key="2">
    <source>
        <dbReference type="Proteomes" id="UP000001968"/>
    </source>
</evidence>
<dbReference type="EMBL" id="CP000448">
    <property type="protein sequence ID" value="ABI68497.1"/>
    <property type="molecule type" value="Genomic_DNA"/>
</dbReference>
<evidence type="ECO:0000313" key="1">
    <source>
        <dbReference type="EMBL" id="ABI68497.1"/>
    </source>
</evidence>
<dbReference type="OrthoDB" id="9799337at2"/>